<evidence type="ECO:0000313" key="8">
    <source>
        <dbReference type="Proteomes" id="UP001166585"/>
    </source>
</evidence>
<accession>A0ABS5R2P0</accession>
<dbReference type="PANTHER" id="PTHR42839">
    <property type="entry name" value="ISOCHORISMATE SYNTHASE ENTC"/>
    <property type="match status" value="1"/>
</dbReference>
<evidence type="ECO:0000256" key="2">
    <source>
        <dbReference type="ARBA" id="ARBA00005297"/>
    </source>
</evidence>
<dbReference type="NCBIfam" id="TIGR00543">
    <property type="entry name" value="isochor_syn"/>
    <property type="match status" value="1"/>
</dbReference>
<proteinExistence type="inferred from homology"/>
<organism evidence="7 8">
    <name type="scientific">Ancylobacter radicis</name>
    <dbReference type="NCBI Taxonomy" id="2836179"/>
    <lineage>
        <taxon>Bacteria</taxon>
        <taxon>Pseudomonadati</taxon>
        <taxon>Pseudomonadota</taxon>
        <taxon>Alphaproteobacteria</taxon>
        <taxon>Hyphomicrobiales</taxon>
        <taxon>Xanthobacteraceae</taxon>
        <taxon>Ancylobacter</taxon>
    </lineage>
</organism>
<dbReference type="EC" id="5.4.4.2" evidence="3"/>
<evidence type="ECO:0000313" key="7">
    <source>
        <dbReference type="EMBL" id="MBS9475924.1"/>
    </source>
</evidence>
<gene>
    <name evidence="7" type="ORF">KIP89_02260</name>
</gene>
<dbReference type="Proteomes" id="UP001166585">
    <property type="component" value="Unassembled WGS sequence"/>
</dbReference>
<dbReference type="GO" id="GO:0008909">
    <property type="term" value="F:isochorismate synthase activity"/>
    <property type="evidence" value="ECO:0007669"/>
    <property type="project" value="UniProtKB-EC"/>
</dbReference>
<reference evidence="7" key="1">
    <citation type="submission" date="2021-05" db="EMBL/GenBank/DDBJ databases">
        <authorList>
            <person name="Sun Q."/>
            <person name="Inoue M."/>
        </authorList>
    </citation>
    <scope>NUCLEOTIDE SEQUENCE</scope>
    <source>
        <strain evidence="7">VKM B-3255</strain>
    </source>
</reference>
<comment type="catalytic activity">
    <reaction evidence="1">
        <text>chorismate = isochorismate</text>
        <dbReference type="Rhea" id="RHEA:18985"/>
        <dbReference type="ChEBI" id="CHEBI:29748"/>
        <dbReference type="ChEBI" id="CHEBI:29780"/>
        <dbReference type="EC" id="5.4.4.2"/>
    </reaction>
</comment>
<dbReference type="InterPro" id="IPR005801">
    <property type="entry name" value="ADC_synthase"/>
</dbReference>
<evidence type="ECO:0000259" key="6">
    <source>
        <dbReference type="Pfam" id="PF00425"/>
    </source>
</evidence>
<dbReference type="InterPro" id="IPR015890">
    <property type="entry name" value="Chorismate_C"/>
</dbReference>
<dbReference type="EMBL" id="JAHCQH010000012">
    <property type="protein sequence ID" value="MBS9475924.1"/>
    <property type="molecule type" value="Genomic_DNA"/>
</dbReference>
<evidence type="ECO:0000256" key="1">
    <source>
        <dbReference type="ARBA" id="ARBA00000799"/>
    </source>
</evidence>
<dbReference type="SUPFAM" id="SSF56322">
    <property type="entry name" value="ADC synthase"/>
    <property type="match status" value="1"/>
</dbReference>
<comment type="similarity">
    <text evidence="2">Belongs to the isochorismate synthase family.</text>
</comment>
<keyword evidence="4 7" id="KW-0413">Isomerase</keyword>
<evidence type="ECO:0000256" key="5">
    <source>
        <dbReference type="ARBA" id="ARBA00041564"/>
    </source>
</evidence>
<protein>
    <recommendedName>
        <fullName evidence="3">isochorismate synthase</fullName>
        <ecNumber evidence="3">5.4.4.2</ecNumber>
    </recommendedName>
    <alternativeName>
        <fullName evidence="5">Isochorismate mutase</fullName>
    </alternativeName>
</protein>
<sequence length="412" mass="43373">MRMRGMRDEPAATWPARPDAAASLPFALVSGRETLIGRGCLGRLDPGAAPVQARVRDYFAARPDGPRVLVGALPYDMAAPAYLFQPAELTRLAGRSPLAQTLQSAFPAAPPAAARDTLPAPHWRVMAEPTLPAYRAAVAAALEKMADGEDDLRKIVLSRSLRLAADRPIDARALLRILARDESVTTFCVPVSGAEGDGAFIGATPELLISKRGEAILSHPLAGSARRHADPALDRAAAQALAVSEKDGREHRAVVEAILDQLAPYCLELGTPEGTQITSTATMWHLGTRIAGRLRDPALSSLELAALLHPTPAVCGTPRPAAARLIAELEGYDRGFYAGAVGHCDEAGDGAWHVAIRCARIAGGEARLYAGAGIVPGSDPIAEGEETSAKFAALLQAFGIDEDGRPLEEKVP</sequence>
<dbReference type="InterPro" id="IPR004561">
    <property type="entry name" value="IsoChor_synthase"/>
</dbReference>
<name>A0ABS5R2P0_9HYPH</name>
<feature type="domain" description="Chorismate-utilising enzyme C-terminal" evidence="6">
    <location>
        <begin position="133"/>
        <end position="390"/>
    </location>
</feature>
<dbReference type="Pfam" id="PF00425">
    <property type="entry name" value="Chorismate_bind"/>
    <property type="match status" value="1"/>
</dbReference>
<evidence type="ECO:0000256" key="4">
    <source>
        <dbReference type="ARBA" id="ARBA00023235"/>
    </source>
</evidence>
<keyword evidence="8" id="KW-1185">Reference proteome</keyword>
<evidence type="ECO:0000256" key="3">
    <source>
        <dbReference type="ARBA" id="ARBA00012824"/>
    </source>
</evidence>
<dbReference type="PANTHER" id="PTHR42839:SF2">
    <property type="entry name" value="ISOCHORISMATE SYNTHASE ENTC"/>
    <property type="match status" value="1"/>
</dbReference>
<comment type="caution">
    <text evidence="7">The sequence shown here is derived from an EMBL/GenBank/DDBJ whole genome shotgun (WGS) entry which is preliminary data.</text>
</comment>
<dbReference type="Gene3D" id="3.60.120.10">
    <property type="entry name" value="Anthranilate synthase"/>
    <property type="match status" value="1"/>
</dbReference>